<protein>
    <submittedName>
        <fullName evidence="1">44558_t:CDS:1</fullName>
    </submittedName>
</protein>
<sequence>FTSSSTNFIYKSKYGYESTYIQSYSRYIKWDSSGGKSGFTFLRTQVKNLCTLQERLAELELKKEEMEKVSQVFKTVIIVLVIPPQLCDKTISNEEDCAFGLVFSTREE</sequence>
<accession>A0ABN7UDP5</accession>
<reference evidence="1 2" key="1">
    <citation type="submission" date="2021-06" db="EMBL/GenBank/DDBJ databases">
        <authorList>
            <person name="Kallberg Y."/>
            <person name="Tangrot J."/>
            <person name="Rosling A."/>
        </authorList>
    </citation>
    <scope>NUCLEOTIDE SEQUENCE [LARGE SCALE GENOMIC DNA]</scope>
    <source>
        <strain evidence="1 2">120-4 pot B 10/14</strain>
    </source>
</reference>
<dbReference type="Proteomes" id="UP000789901">
    <property type="component" value="Unassembled WGS sequence"/>
</dbReference>
<keyword evidence="2" id="KW-1185">Reference proteome</keyword>
<organism evidence="1 2">
    <name type="scientific">Gigaspora margarita</name>
    <dbReference type="NCBI Taxonomy" id="4874"/>
    <lineage>
        <taxon>Eukaryota</taxon>
        <taxon>Fungi</taxon>
        <taxon>Fungi incertae sedis</taxon>
        <taxon>Mucoromycota</taxon>
        <taxon>Glomeromycotina</taxon>
        <taxon>Glomeromycetes</taxon>
        <taxon>Diversisporales</taxon>
        <taxon>Gigasporaceae</taxon>
        <taxon>Gigaspora</taxon>
    </lineage>
</organism>
<name>A0ABN7UDP5_GIGMA</name>
<gene>
    <name evidence="1" type="ORF">GMARGA_LOCUS5484</name>
</gene>
<evidence type="ECO:0000313" key="1">
    <source>
        <dbReference type="EMBL" id="CAG8570978.1"/>
    </source>
</evidence>
<feature type="non-terminal residue" evidence="1">
    <location>
        <position position="1"/>
    </location>
</feature>
<comment type="caution">
    <text evidence="1">The sequence shown here is derived from an EMBL/GenBank/DDBJ whole genome shotgun (WGS) entry which is preliminary data.</text>
</comment>
<evidence type="ECO:0000313" key="2">
    <source>
        <dbReference type="Proteomes" id="UP000789901"/>
    </source>
</evidence>
<proteinExistence type="predicted"/>
<dbReference type="EMBL" id="CAJVQB010002337">
    <property type="protein sequence ID" value="CAG8570978.1"/>
    <property type="molecule type" value="Genomic_DNA"/>
</dbReference>